<dbReference type="HOGENOM" id="CLU_3024306_0_0_4"/>
<evidence type="ECO:0000313" key="1">
    <source>
        <dbReference type="EMBL" id="AIJ45424.1"/>
    </source>
</evidence>
<reference evidence="1 2" key="1">
    <citation type="journal article" date="2014" name="Genome Announc.">
        <title>Complete Genome Sequence of Polychlorinated Biphenyl Degrader Comamonas testosteroni TK102 (NBRC 109938).</title>
        <authorList>
            <person name="Fukuda K."/>
            <person name="Hosoyama A."/>
            <person name="Tsuchikane K."/>
            <person name="Ohji S."/>
            <person name="Yamazoe A."/>
            <person name="Fujita N."/>
            <person name="Shintani M."/>
            <person name="Kimbara K."/>
        </authorList>
    </citation>
    <scope>NUCLEOTIDE SEQUENCE [LARGE SCALE GENOMIC DNA]</scope>
    <source>
        <strain evidence="1">TK102</strain>
    </source>
</reference>
<organism evidence="1 2">
    <name type="scientific">Comamonas testosteroni TK102</name>
    <dbReference type="NCBI Taxonomy" id="1392005"/>
    <lineage>
        <taxon>Bacteria</taxon>
        <taxon>Pseudomonadati</taxon>
        <taxon>Pseudomonadota</taxon>
        <taxon>Betaproteobacteria</taxon>
        <taxon>Burkholderiales</taxon>
        <taxon>Comamonadaceae</taxon>
        <taxon>Comamonas</taxon>
    </lineage>
</organism>
<proteinExistence type="predicted"/>
<dbReference type="KEGG" id="ctes:O987_06330"/>
<sequence length="55" mass="6189">MVVIEQNHRSDRRQKPRQMVVWIPETIAQGAKPEDFAGEFVDLLGETAGRSLGSH</sequence>
<dbReference type="AlphaFoldDB" id="A0A076PF60"/>
<dbReference type="EMBL" id="CP006704">
    <property type="protein sequence ID" value="AIJ45424.1"/>
    <property type="molecule type" value="Genomic_DNA"/>
</dbReference>
<evidence type="ECO:0000313" key="2">
    <source>
        <dbReference type="Proteomes" id="UP000028782"/>
    </source>
</evidence>
<accession>A0A076PF60</accession>
<name>A0A076PF60_COMTE</name>
<protein>
    <submittedName>
        <fullName evidence="1">Uncharacterized protein</fullName>
    </submittedName>
</protein>
<dbReference type="Proteomes" id="UP000028782">
    <property type="component" value="Chromosome"/>
</dbReference>
<gene>
    <name evidence="1" type="ORF">O987_06330</name>
</gene>